<comment type="caution">
    <text evidence="2">The sequence shown here is derived from an EMBL/GenBank/DDBJ whole genome shotgun (WGS) entry which is preliminary data.</text>
</comment>
<dbReference type="EMBL" id="JAFMPY010000003">
    <property type="protein sequence ID" value="MBO0902503.1"/>
    <property type="molecule type" value="Genomic_DNA"/>
</dbReference>
<keyword evidence="1" id="KW-1133">Transmembrane helix</keyword>
<proteinExistence type="predicted"/>
<reference evidence="2 3" key="1">
    <citation type="submission" date="2021-03" db="EMBL/GenBank/DDBJ databases">
        <title>Whole genome sequence of Jiella sp. MQZ13P-4.</title>
        <authorList>
            <person name="Tuo L."/>
        </authorList>
    </citation>
    <scope>NUCLEOTIDE SEQUENCE [LARGE SCALE GENOMIC DNA]</scope>
    <source>
        <strain evidence="2 3">MQZ13P-4</strain>
    </source>
</reference>
<organism evidence="2 3">
    <name type="scientific">Jiella sonneratiae</name>
    <dbReference type="NCBI Taxonomy" id="2816856"/>
    <lineage>
        <taxon>Bacteria</taxon>
        <taxon>Pseudomonadati</taxon>
        <taxon>Pseudomonadota</taxon>
        <taxon>Alphaproteobacteria</taxon>
        <taxon>Hyphomicrobiales</taxon>
        <taxon>Aurantimonadaceae</taxon>
        <taxon>Jiella</taxon>
    </lineage>
</organism>
<evidence type="ECO:0000256" key="1">
    <source>
        <dbReference type="SAM" id="Phobius"/>
    </source>
</evidence>
<dbReference type="RefSeq" id="WP_207349155.1">
    <property type="nucleotide sequence ID" value="NZ_JAFMPY010000003.1"/>
</dbReference>
<evidence type="ECO:0000313" key="3">
    <source>
        <dbReference type="Proteomes" id="UP000664288"/>
    </source>
</evidence>
<feature type="transmembrane region" description="Helical" evidence="1">
    <location>
        <begin position="6"/>
        <end position="27"/>
    </location>
</feature>
<dbReference type="Proteomes" id="UP000664288">
    <property type="component" value="Unassembled WGS sequence"/>
</dbReference>
<gene>
    <name evidence="2" type="ORF">J1C47_02525</name>
</gene>
<feature type="transmembrane region" description="Helical" evidence="1">
    <location>
        <begin position="48"/>
        <end position="70"/>
    </location>
</feature>
<accession>A0ABS3IYL2</accession>
<evidence type="ECO:0000313" key="2">
    <source>
        <dbReference type="EMBL" id="MBO0902503.1"/>
    </source>
</evidence>
<protein>
    <submittedName>
        <fullName evidence="2">Uncharacterized protein</fullName>
    </submittedName>
</protein>
<sequence>MAEHLLKLVLAHMYSYVLLGAVMLFVLDRNKGREPFSVFKAINIDARRPLVLVLDILFSCALGGLVVYLLTDPQTVRQAIVTGLGTTGILSTLGKAPLADGADKEG</sequence>
<keyword evidence="3" id="KW-1185">Reference proteome</keyword>
<name>A0ABS3IYL2_9HYPH</name>
<keyword evidence="1" id="KW-0812">Transmembrane</keyword>
<keyword evidence="1" id="KW-0472">Membrane</keyword>